<evidence type="ECO:0008006" key="5">
    <source>
        <dbReference type="Google" id="ProtNLM"/>
    </source>
</evidence>
<dbReference type="OrthoDB" id="5535068at2759"/>
<keyword evidence="4" id="KW-1185">Reference proteome</keyword>
<dbReference type="AlphaFoldDB" id="A0A180G396"/>
<dbReference type="STRING" id="630390.A0A180G396"/>
<reference evidence="2" key="2">
    <citation type="submission" date="2016-05" db="EMBL/GenBank/DDBJ databases">
        <title>Comparative analysis highlights variable genome content of wheat rusts and divergence of the mating loci.</title>
        <authorList>
            <person name="Cuomo C.A."/>
            <person name="Bakkeren G."/>
            <person name="Szabo L."/>
            <person name="Khalil H."/>
            <person name="Joly D."/>
            <person name="Goldberg J."/>
            <person name="Young S."/>
            <person name="Zeng Q."/>
            <person name="Fellers J."/>
        </authorList>
    </citation>
    <scope>NUCLEOTIDE SEQUENCE [LARGE SCALE GENOMIC DNA]</scope>
    <source>
        <strain evidence="2">1-1 BBBD Race 1</strain>
    </source>
</reference>
<feature type="compositionally biased region" description="Acidic residues" evidence="1">
    <location>
        <begin position="417"/>
        <end position="426"/>
    </location>
</feature>
<evidence type="ECO:0000313" key="3">
    <source>
        <dbReference type="EnsemblFungi" id="PTTG_29975-t43_1-p1"/>
    </source>
</evidence>
<evidence type="ECO:0000313" key="4">
    <source>
        <dbReference type="Proteomes" id="UP000005240"/>
    </source>
</evidence>
<dbReference type="EnsemblFungi" id="PTTG_29975-t43_1">
    <property type="protein sequence ID" value="PTTG_29975-t43_1-p1"/>
    <property type="gene ID" value="PTTG_29975"/>
</dbReference>
<dbReference type="CDD" id="cd00303">
    <property type="entry name" value="retropepsin_like"/>
    <property type="match status" value="1"/>
</dbReference>
<evidence type="ECO:0000256" key="1">
    <source>
        <dbReference type="SAM" id="MobiDB-lite"/>
    </source>
</evidence>
<evidence type="ECO:0000313" key="2">
    <source>
        <dbReference type="EMBL" id="OAV86303.1"/>
    </source>
</evidence>
<feature type="region of interest" description="Disordered" evidence="1">
    <location>
        <begin position="203"/>
        <end position="223"/>
    </location>
</feature>
<name>A0A180G396_PUCT1</name>
<accession>A0A180G396</accession>
<organism evidence="2">
    <name type="scientific">Puccinia triticina (isolate 1-1 / race 1 (BBBD))</name>
    <name type="common">Brown leaf rust fungus</name>
    <dbReference type="NCBI Taxonomy" id="630390"/>
    <lineage>
        <taxon>Eukaryota</taxon>
        <taxon>Fungi</taxon>
        <taxon>Dikarya</taxon>
        <taxon>Basidiomycota</taxon>
        <taxon>Pucciniomycotina</taxon>
        <taxon>Pucciniomycetes</taxon>
        <taxon>Pucciniales</taxon>
        <taxon>Pucciniaceae</taxon>
        <taxon>Puccinia</taxon>
    </lineage>
</organism>
<proteinExistence type="predicted"/>
<feature type="region of interest" description="Disordered" evidence="1">
    <location>
        <begin position="379"/>
        <end position="460"/>
    </location>
</feature>
<reference evidence="2" key="1">
    <citation type="submission" date="2009-11" db="EMBL/GenBank/DDBJ databases">
        <authorList>
            <consortium name="The Broad Institute Genome Sequencing Platform"/>
            <person name="Ward D."/>
            <person name="Feldgarden M."/>
            <person name="Earl A."/>
            <person name="Young S.K."/>
            <person name="Zeng Q."/>
            <person name="Koehrsen M."/>
            <person name="Alvarado L."/>
            <person name="Berlin A."/>
            <person name="Bochicchio J."/>
            <person name="Borenstein D."/>
            <person name="Chapman S.B."/>
            <person name="Chen Z."/>
            <person name="Engels R."/>
            <person name="Freedman E."/>
            <person name="Gellesch M."/>
            <person name="Goldberg J."/>
            <person name="Griggs A."/>
            <person name="Gujja S."/>
            <person name="Heilman E."/>
            <person name="Heiman D."/>
            <person name="Hepburn T."/>
            <person name="Howarth C."/>
            <person name="Jen D."/>
            <person name="Larson L."/>
            <person name="Lewis B."/>
            <person name="Mehta T."/>
            <person name="Park D."/>
            <person name="Pearson M."/>
            <person name="Roberts A."/>
            <person name="Saif S."/>
            <person name="Shea T."/>
            <person name="Shenoy N."/>
            <person name="Sisk P."/>
            <person name="Stolte C."/>
            <person name="Sykes S."/>
            <person name="Thomson T."/>
            <person name="Walk T."/>
            <person name="White J."/>
            <person name="Yandava C."/>
            <person name="Izard J."/>
            <person name="Baranova O.V."/>
            <person name="Blanton J.M."/>
            <person name="Tanner A.C."/>
            <person name="Dewhirst F.E."/>
            <person name="Haas B."/>
            <person name="Nusbaum C."/>
            <person name="Birren B."/>
        </authorList>
    </citation>
    <scope>NUCLEOTIDE SEQUENCE [LARGE SCALE GENOMIC DNA]</scope>
    <source>
        <strain evidence="2">1-1 BBBD Race 1</strain>
    </source>
</reference>
<dbReference type="PANTHER" id="PTHR33246:SF51">
    <property type="entry name" value="MYB_SANT-LIKE DOMAIN-CONTAINING PROTEIN"/>
    <property type="match status" value="1"/>
</dbReference>
<feature type="compositionally biased region" description="Low complexity" evidence="1">
    <location>
        <begin position="431"/>
        <end position="444"/>
    </location>
</feature>
<dbReference type="PANTHER" id="PTHR33246">
    <property type="entry name" value="CCHC-TYPE DOMAIN-CONTAINING PROTEIN"/>
    <property type="match status" value="1"/>
</dbReference>
<sequence>MADPTAGQPVNRRVKIKPQDRSLKFNGTRIEAFLREYELAADLDGASQEDKVLQVTSFLGSEDLKDAVWDMGGYTSKSWPALKEQMIERWGQVDIVRYTVADLQALKDSWIAKGGISTLEGYRLFKSTFDVILSYLIRYRHLSSEDLSVDYFFFAFSHGFQQRIKSYLIKEKKMLKTLDGRYLLPALKELRAAATSEMEEEVAFTSERIKPQEPLSSKSEFKESNEIMKKMEADRRPKDAPVQSQAPATVDDLSRMLQSFEQRLKKEFAVSSPTAAAPSGSRGPLVCYYCHREGHGTARCFELKKDKEEKLVEQKGTNFFLPNGALIPFDASRPIRHVVASYQPQASSATMEYRATCGSLDPWYPPAVSSQAFSGAYQADPARKKHEAPKLYKAPVVPPSAARKTPRKAPSPNSGSEAEDMDEEPELFERSPTSQPSQPAQAGPAPSPPVTKSDGGPSRVRFERGIAKDHPRAVEGMLQKISDLSLTVTVAELCAVAPAIADGMKRWVSKRRVEVNSEDLKVHSGTLMEESPPPEEENRLYSCPLGYLPCLLGEDEGNAAPLVDSGSQLNLISDAKASKLNLSPRVNFSSAVYGIGNQACELVGVAEDVPVKIGKSIVGTCHFWITRVDGPIILGRPFLMDFDVTLDFSGQTGEKILLPDANGRRIELTLCSVDSGRWERDFPGGGRKAILTRKGKACEDPVEGRHFL</sequence>
<reference evidence="3 4" key="3">
    <citation type="journal article" date="2017" name="G3 (Bethesda)">
        <title>Comparative analysis highlights variable genome content of wheat rusts and divergence of the mating loci.</title>
        <authorList>
            <person name="Cuomo C.A."/>
            <person name="Bakkeren G."/>
            <person name="Khalil H.B."/>
            <person name="Panwar V."/>
            <person name="Joly D."/>
            <person name="Linning R."/>
            <person name="Sakthikumar S."/>
            <person name="Song X."/>
            <person name="Adiconis X."/>
            <person name="Fan L."/>
            <person name="Goldberg J.M."/>
            <person name="Levin J.Z."/>
            <person name="Young S."/>
            <person name="Zeng Q."/>
            <person name="Anikster Y."/>
            <person name="Bruce M."/>
            <person name="Wang M."/>
            <person name="Yin C."/>
            <person name="McCallum B."/>
            <person name="Szabo L.J."/>
            <person name="Hulbert S."/>
            <person name="Chen X."/>
            <person name="Fellers J.P."/>
        </authorList>
    </citation>
    <scope>NUCLEOTIDE SEQUENCE</scope>
    <source>
        <strain evidence="4">Isolate 1-1 / race 1 (BBBD)</strain>
        <strain evidence="3">isolate 1-1 / race 1 (BBBD)</strain>
    </source>
</reference>
<protein>
    <recommendedName>
        <fullName evidence="5">Peptidase A2 domain-containing protein</fullName>
    </recommendedName>
</protein>
<dbReference type="InterPro" id="IPR021109">
    <property type="entry name" value="Peptidase_aspartic_dom_sf"/>
</dbReference>
<dbReference type="Gene3D" id="2.40.70.10">
    <property type="entry name" value="Acid Proteases"/>
    <property type="match status" value="1"/>
</dbReference>
<dbReference type="Proteomes" id="UP000005240">
    <property type="component" value="Unassembled WGS sequence"/>
</dbReference>
<dbReference type="VEuPathDB" id="FungiDB:PTTG_29975"/>
<dbReference type="EMBL" id="ADAS02001313">
    <property type="protein sequence ID" value="OAV86303.1"/>
    <property type="molecule type" value="Genomic_DNA"/>
</dbReference>
<gene>
    <name evidence="2" type="ORF">PTTG_29975</name>
</gene>
<reference evidence="3" key="4">
    <citation type="submission" date="2025-05" db="UniProtKB">
        <authorList>
            <consortium name="EnsemblFungi"/>
        </authorList>
    </citation>
    <scope>IDENTIFICATION</scope>
    <source>
        <strain evidence="3">isolate 1-1 / race 1 (BBBD)</strain>
    </source>
</reference>
<dbReference type="SUPFAM" id="SSF50630">
    <property type="entry name" value="Acid proteases"/>
    <property type="match status" value="1"/>
</dbReference>